<accession>A0A7Y0BM68</accession>
<evidence type="ECO:0000259" key="8">
    <source>
        <dbReference type="PROSITE" id="PS50850"/>
    </source>
</evidence>
<dbReference type="SUPFAM" id="SSF103473">
    <property type="entry name" value="MFS general substrate transporter"/>
    <property type="match status" value="1"/>
</dbReference>
<feature type="transmembrane region" description="Helical" evidence="7">
    <location>
        <begin position="46"/>
        <end position="64"/>
    </location>
</feature>
<dbReference type="GO" id="GO:0012505">
    <property type="term" value="C:endomembrane system"/>
    <property type="evidence" value="ECO:0007669"/>
    <property type="project" value="UniProtKB-SubCell"/>
</dbReference>
<dbReference type="EMBL" id="JABBGM010000002">
    <property type="protein sequence ID" value="NML92879.1"/>
    <property type="molecule type" value="Genomic_DNA"/>
</dbReference>
<dbReference type="PANTHER" id="PTHR23514">
    <property type="entry name" value="BYPASS OF STOP CODON PROTEIN 6"/>
    <property type="match status" value="1"/>
</dbReference>
<evidence type="ECO:0000313" key="10">
    <source>
        <dbReference type="Proteomes" id="UP000583556"/>
    </source>
</evidence>
<feature type="transmembrane region" description="Helical" evidence="7">
    <location>
        <begin position="310"/>
        <end position="331"/>
    </location>
</feature>
<name>A0A7Y0BM68_9SPHN</name>
<comment type="caution">
    <text evidence="9">The sequence shown here is derived from an EMBL/GenBank/DDBJ whole genome shotgun (WGS) entry which is preliminary data.</text>
</comment>
<keyword evidence="3" id="KW-0813">Transport</keyword>
<evidence type="ECO:0000256" key="5">
    <source>
        <dbReference type="ARBA" id="ARBA00022989"/>
    </source>
</evidence>
<evidence type="ECO:0000256" key="7">
    <source>
        <dbReference type="SAM" id="Phobius"/>
    </source>
</evidence>
<feature type="transmembrane region" description="Helical" evidence="7">
    <location>
        <begin position="71"/>
        <end position="90"/>
    </location>
</feature>
<keyword evidence="4 7" id="KW-0812">Transmembrane</keyword>
<dbReference type="PANTHER" id="PTHR23514:SF3">
    <property type="entry name" value="BYPASS OF STOP CODON PROTEIN 6"/>
    <property type="match status" value="1"/>
</dbReference>
<feature type="transmembrane region" description="Helical" evidence="7">
    <location>
        <begin position="96"/>
        <end position="122"/>
    </location>
</feature>
<evidence type="ECO:0000256" key="1">
    <source>
        <dbReference type="ARBA" id="ARBA00004127"/>
    </source>
</evidence>
<dbReference type="InterPro" id="IPR036259">
    <property type="entry name" value="MFS_trans_sf"/>
</dbReference>
<feature type="transmembrane region" description="Helical" evidence="7">
    <location>
        <begin position="195"/>
        <end position="213"/>
    </location>
</feature>
<keyword evidence="10" id="KW-1185">Reference proteome</keyword>
<proteinExistence type="inferred from homology"/>
<dbReference type="Pfam" id="PF07690">
    <property type="entry name" value="MFS_1"/>
    <property type="match status" value="1"/>
</dbReference>
<dbReference type="RefSeq" id="WP_169492161.1">
    <property type="nucleotide sequence ID" value="NZ_JABBGM010000002.1"/>
</dbReference>
<protein>
    <submittedName>
        <fullName evidence="9">MFS transporter</fullName>
    </submittedName>
</protein>
<feature type="transmembrane region" description="Helical" evidence="7">
    <location>
        <begin position="285"/>
        <end position="303"/>
    </location>
</feature>
<dbReference type="Gene3D" id="1.20.1250.20">
    <property type="entry name" value="MFS general substrate transporter like domains"/>
    <property type="match status" value="2"/>
</dbReference>
<feature type="transmembrane region" description="Helical" evidence="7">
    <location>
        <begin position="464"/>
        <end position="482"/>
    </location>
</feature>
<feature type="domain" description="Major facilitator superfamily (MFS) profile" evidence="8">
    <location>
        <begin position="5"/>
        <end position="486"/>
    </location>
</feature>
<dbReference type="Proteomes" id="UP000583556">
    <property type="component" value="Unassembled WGS sequence"/>
</dbReference>
<dbReference type="GO" id="GO:0016020">
    <property type="term" value="C:membrane"/>
    <property type="evidence" value="ECO:0007669"/>
    <property type="project" value="TreeGrafter"/>
</dbReference>
<reference evidence="9 10" key="1">
    <citation type="submission" date="2020-04" db="EMBL/GenBank/DDBJ databases">
        <title>Novosphingobium sp. TW-4 isolated from soil.</title>
        <authorList>
            <person name="Dahal R.H."/>
            <person name="Chaudhary D.K."/>
        </authorList>
    </citation>
    <scope>NUCLEOTIDE SEQUENCE [LARGE SCALE GENOMIC DNA]</scope>
    <source>
        <strain evidence="9 10">TW-4</strain>
    </source>
</reference>
<keyword evidence="5 7" id="KW-1133">Transmembrane helix</keyword>
<dbReference type="AlphaFoldDB" id="A0A7Y0BM68"/>
<keyword evidence="6 7" id="KW-0472">Membrane</keyword>
<evidence type="ECO:0000256" key="4">
    <source>
        <dbReference type="ARBA" id="ARBA00022692"/>
    </source>
</evidence>
<feature type="transmembrane region" description="Helical" evidence="7">
    <location>
        <begin position="337"/>
        <end position="358"/>
    </location>
</feature>
<evidence type="ECO:0000313" key="9">
    <source>
        <dbReference type="EMBL" id="NML92879.1"/>
    </source>
</evidence>
<dbReference type="CDD" id="cd06174">
    <property type="entry name" value="MFS"/>
    <property type="match status" value="1"/>
</dbReference>
<dbReference type="GO" id="GO:0022857">
    <property type="term" value="F:transmembrane transporter activity"/>
    <property type="evidence" value="ECO:0007669"/>
    <property type="project" value="InterPro"/>
</dbReference>
<comment type="subcellular location">
    <subcellularLocation>
        <location evidence="1">Endomembrane system</location>
        <topology evidence="1">Multi-pass membrane protein</topology>
    </subcellularLocation>
</comment>
<dbReference type="InterPro" id="IPR020846">
    <property type="entry name" value="MFS_dom"/>
</dbReference>
<feature type="transmembrane region" description="Helical" evidence="7">
    <location>
        <begin position="157"/>
        <end position="174"/>
    </location>
</feature>
<gene>
    <name evidence="9" type="ORF">HHL27_04250</name>
</gene>
<sequence length="501" mass="51875">MPRQRLFSLSFAAITATSFCFILRALVVDQWGSAFALSETQKGELLGAGLWPFAITIVLFSLVIDRVGFKATFWFAALCHAGGLLVLLTATGYGRLYLGTFVMALGNGAVEAAANPLIATLFHEDKPRWLNRLHAAWPGGMIAGGVLAMALGDATAWQVKVALMALPVLAYAAMLPSARFPLSERVASGVSYREMLAEAGWGSALVIATLIMLEIGRLLALSPLAVLAAVAVLTGAFAAFARSAGRPLYIVLVLLMIPLAITELSTDSWISSLMEPQMHALGLQAGWVLVYASLVVFGIRLIAGSVIARLTPLGTLAAASAVTAVGLLLLAGANGPALLLAATVYGIGKSFFWGTSLAISSEQFPRGGAVTMNIVAGAGMLAAGIIGSALLGTVQDIGTARAIEAHDLAQGTALSHRYLTTRAGALTGSYRALDPTAAAAAPPPDAELLASIGGAAKKDALRTVAVLPAFMLASYLGLILLFRRRGGYRPVVLPANAPEAG</sequence>
<feature type="transmembrane region" description="Helical" evidence="7">
    <location>
        <begin position="7"/>
        <end position="26"/>
    </location>
</feature>
<feature type="transmembrane region" description="Helical" evidence="7">
    <location>
        <begin position="248"/>
        <end position="265"/>
    </location>
</feature>
<evidence type="ECO:0000256" key="2">
    <source>
        <dbReference type="ARBA" id="ARBA00008335"/>
    </source>
</evidence>
<dbReference type="InterPro" id="IPR051788">
    <property type="entry name" value="MFS_Transporter"/>
</dbReference>
<dbReference type="PROSITE" id="PS50850">
    <property type="entry name" value="MFS"/>
    <property type="match status" value="1"/>
</dbReference>
<evidence type="ECO:0000256" key="3">
    <source>
        <dbReference type="ARBA" id="ARBA00022448"/>
    </source>
</evidence>
<dbReference type="InterPro" id="IPR011701">
    <property type="entry name" value="MFS"/>
</dbReference>
<feature type="transmembrane region" description="Helical" evidence="7">
    <location>
        <begin position="370"/>
        <end position="391"/>
    </location>
</feature>
<feature type="transmembrane region" description="Helical" evidence="7">
    <location>
        <begin position="134"/>
        <end position="151"/>
    </location>
</feature>
<feature type="transmembrane region" description="Helical" evidence="7">
    <location>
        <begin position="219"/>
        <end position="241"/>
    </location>
</feature>
<evidence type="ECO:0000256" key="6">
    <source>
        <dbReference type="ARBA" id="ARBA00023136"/>
    </source>
</evidence>
<comment type="similarity">
    <text evidence="2">Belongs to the major facilitator superfamily.</text>
</comment>
<organism evidence="9 10">
    <name type="scientific">Novosphingobium olei</name>
    <dbReference type="NCBI Taxonomy" id="2728851"/>
    <lineage>
        <taxon>Bacteria</taxon>
        <taxon>Pseudomonadati</taxon>
        <taxon>Pseudomonadota</taxon>
        <taxon>Alphaproteobacteria</taxon>
        <taxon>Sphingomonadales</taxon>
        <taxon>Sphingomonadaceae</taxon>
        <taxon>Novosphingobium</taxon>
    </lineage>
</organism>